<evidence type="ECO:0000256" key="2">
    <source>
        <dbReference type="ARBA" id="ARBA00022448"/>
    </source>
</evidence>
<evidence type="ECO:0000256" key="8">
    <source>
        <dbReference type="ARBA" id="ARBA00023136"/>
    </source>
</evidence>
<evidence type="ECO:0000313" key="12">
    <source>
        <dbReference type="EMBL" id="NHO66269.1"/>
    </source>
</evidence>
<evidence type="ECO:0000256" key="6">
    <source>
        <dbReference type="ARBA" id="ARBA00022989"/>
    </source>
</evidence>
<sequence>MEEAPPVLNPLTTFALIGVAGLACQWLAWRVRLPAILFLLISGITLGPVLGMVQPDELFGDLLFPFISLSVAIILFEGSLTLQLRQLQDIGPVVRNMVSYGALINATLTTVAVHYLVGISWPLAALFGAIMVVTGPTVIVPLLRTVKPNARITNTLRWEGIVIDPLGALFAVLVFEWISAQQGHGSWVEATVIFAETIVVGSLVGAVAGYLFGLLLRHRWLPEYLQNFATLAVVAGVFALAENLRHESGLLTVTVMGIWLANMRDVHTEDILDFKENLTLLLVSSLFIVLAARIDFADVKLLGWGSLGVLAVMQLLSRPIKVFFSSLGSVFTFKEKLLLAWVGPRGIVAAAVTALFALKLEQMGYEEAYLLVPLAFTVIMGTVVIQSMTARPLALALGVAEPDARGYLIMGANPVARAIAVALRSADYRVLLSDTYWDNIASARMQDLPTFYGTLLSDHADKHLDLVGIGGFLGLSHHAERNHLGVMKYRNEFPQQKVLSLASSQDHAPNGKRKISDKHRGQTLFGEDITFSKLASLIAKGAKIKSTTLTDSFHFADWQQHHHNANSIPLFVIDPKGSLFWFTAQAELAPQSQWQLFSLVPSASESKNVSDSTQAVSSDSHLPNKDDASKKHNLPTDDDRRGEKRD</sequence>
<feature type="compositionally biased region" description="Polar residues" evidence="9">
    <location>
        <begin position="608"/>
        <end position="621"/>
    </location>
</feature>
<dbReference type="EMBL" id="JAAONZ010000008">
    <property type="protein sequence ID" value="NHO66269.1"/>
    <property type="molecule type" value="Genomic_DNA"/>
</dbReference>
<proteinExistence type="predicted"/>
<keyword evidence="2" id="KW-0813">Transport</keyword>
<dbReference type="Gene3D" id="1.20.1530.20">
    <property type="match status" value="1"/>
</dbReference>
<keyword evidence="7" id="KW-0406">Ion transport</keyword>
<dbReference type="InterPro" id="IPR038770">
    <property type="entry name" value="Na+/solute_symporter_sf"/>
</dbReference>
<evidence type="ECO:0000256" key="7">
    <source>
        <dbReference type="ARBA" id="ARBA00023065"/>
    </source>
</evidence>
<feature type="transmembrane region" description="Helical" evidence="10">
    <location>
        <begin position="190"/>
        <end position="212"/>
    </location>
</feature>
<evidence type="ECO:0000256" key="9">
    <source>
        <dbReference type="SAM" id="MobiDB-lite"/>
    </source>
</evidence>
<feature type="region of interest" description="Disordered" evidence="9">
    <location>
        <begin position="608"/>
        <end position="646"/>
    </location>
</feature>
<keyword evidence="4" id="KW-1003">Cell membrane</keyword>
<reference evidence="12" key="1">
    <citation type="submission" date="2020-03" db="EMBL/GenBank/DDBJ databases">
        <authorList>
            <person name="Guo F."/>
        </authorList>
    </citation>
    <scope>NUCLEOTIDE SEQUENCE</scope>
    <source>
        <strain evidence="12">JCM 30134</strain>
    </source>
</reference>
<feature type="transmembrane region" description="Helical" evidence="10">
    <location>
        <begin position="370"/>
        <end position="388"/>
    </location>
</feature>
<dbReference type="SUPFAM" id="SSF51735">
    <property type="entry name" value="NAD(P)-binding Rossmann-fold domains"/>
    <property type="match status" value="1"/>
</dbReference>
<feature type="transmembrane region" description="Helical" evidence="10">
    <location>
        <begin position="337"/>
        <end position="358"/>
    </location>
</feature>
<dbReference type="GO" id="GO:1902600">
    <property type="term" value="P:proton transmembrane transport"/>
    <property type="evidence" value="ECO:0007669"/>
    <property type="project" value="InterPro"/>
</dbReference>
<feature type="transmembrane region" description="Helical" evidence="10">
    <location>
        <begin position="278"/>
        <end position="294"/>
    </location>
</feature>
<dbReference type="InterPro" id="IPR006153">
    <property type="entry name" value="Cation/H_exchanger_TM"/>
</dbReference>
<feature type="compositionally biased region" description="Basic and acidic residues" evidence="9">
    <location>
        <begin position="622"/>
        <end position="646"/>
    </location>
</feature>
<comment type="subcellular location">
    <subcellularLocation>
        <location evidence="1">Cell membrane</location>
        <topology evidence="1">Multi-pass membrane protein</topology>
    </subcellularLocation>
</comment>
<keyword evidence="13" id="KW-1185">Reference proteome</keyword>
<evidence type="ECO:0000256" key="10">
    <source>
        <dbReference type="SAM" id="Phobius"/>
    </source>
</evidence>
<organism evidence="12 13">
    <name type="scientific">Pseudomaricurvus hydrocarbonicus</name>
    <dbReference type="NCBI Taxonomy" id="1470433"/>
    <lineage>
        <taxon>Bacteria</taxon>
        <taxon>Pseudomonadati</taxon>
        <taxon>Pseudomonadota</taxon>
        <taxon>Gammaproteobacteria</taxon>
        <taxon>Cellvibrionales</taxon>
        <taxon>Cellvibrionaceae</taxon>
        <taxon>Pseudomaricurvus</taxon>
    </lineage>
</organism>
<dbReference type="GO" id="GO:0015297">
    <property type="term" value="F:antiporter activity"/>
    <property type="evidence" value="ECO:0007669"/>
    <property type="project" value="UniProtKB-KW"/>
</dbReference>
<evidence type="ECO:0000256" key="5">
    <source>
        <dbReference type="ARBA" id="ARBA00022692"/>
    </source>
</evidence>
<evidence type="ECO:0000256" key="4">
    <source>
        <dbReference type="ARBA" id="ARBA00022475"/>
    </source>
</evidence>
<evidence type="ECO:0000256" key="1">
    <source>
        <dbReference type="ARBA" id="ARBA00004651"/>
    </source>
</evidence>
<name>A0A9E5JTI4_9GAMM</name>
<keyword evidence="3" id="KW-0050">Antiport</keyword>
<keyword evidence="5 10" id="KW-0812">Transmembrane</keyword>
<feature type="transmembrane region" description="Helical" evidence="10">
    <location>
        <begin position="36"/>
        <end position="53"/>
    </location>
</feature>
<evidence type="ECO:0000259" key="11">
    <source>
        <dbReference type="Pfam" id="PF00999"/>
    </source>
</evidence>
<dbReference type="GO" id="GO:0005886">
    <property type="term" value="C:plasma membrane"/>
    <property type="evidence" value="ECO:0007669"/>
    <property type="project" value="UniProtKB-SubCell"/>
</dbReference>
<dbReference type="PANTHER" id="PTHR32507:SF0">
    <property type="entry name" value="NA(+)_H(+) ANTIPORTER 2-RELATED"/>
    <property type="match status" value="1"/>
</dbReference>
<gene>
    <name evidence="12" type="ORF">G8770_12010</name>
</gene>
<feature type="transmembrane region" description="Helical" evidence="10">
    <location>
        <begin position="12"/>
        <end position="29"/>
    </location>
</feature>
<feature type="transmembrane region" description="Helical" evidence="10">
    <location>
        <begin position="155"/>
        <end position="178"/>
    </location>
</feature>
<dbReference type="Pfam" id="PF00999">
    <property type="entry name" value="Na_H_Exchanger"/>
    <property type="match status" value="1"/>
</dbReference>
<accession>A0A9E5JTI4</accession>
<dbReference type="Gene3D" id="3.40.50.720">
    <property type="entry name" value="NAD(P)-binding Rossmann-like Domain"/>
    <property type="match status" value="1"/>
</dbReference>
<dbReference type="PANTHER" id="PTHR32507">
    <property type="entry name" value="NA(+)/H(+) ANTIPORTER 1"/>
    <property type="match status" value="1"/>
</dbReference>
<dbReference type="InterPro" id="IPR036291">
    <property type="entry name" value="NAD(P)-bd_dom_sf"/>
</dbReference>
<feature type="transmembrane region" description="Helical" evidence="10">
    <location>
        <begin position="59"/>
        <end position="76"/>
    </location>
</feature>
<feature type="domain" description="Cation/H+ exchanger transmembrane" evidence="11">
    <location>
        <begin position="24"/>
        <end position="394"/>
    </location>
</feature>
<feature type="transmembrane region" description="Helical" evidence="10">
    <location>
        <begin position="97"/>
        <end position="117"/>
    </location>
</feature>
<feature type="transmembrane region" description="Helical" evidence="10">
    <location>
        <begin position="123"/>
        <end position="143"/>
    </location>
</feature>
<dbReference type="AlphaFoldDB" id="A0A9E5JTI4"/>
<evidence type="ECO:0000256" key="3">
    <source>
        <dbReference type="ARBA" id="ARBA00022449"/>
    </source>
</evidence>
<keyword evidence="6 10" id="KW-1133">Transmembrane helix</keyword>
<keyword evidence="8 10" id="KW-0472">Membrane</keyword>
<evidence type="ECO:0000313" key="13">
    <source>
        <dbReference type="Proteomes" id="UP000787472"/>
    </source>
</evidence>
<protein>
    <submittedName>
        <fullName evidence="12">Sodium:proton antiporter</fullName>
    </submittedName>
</protein>
<comment type="caution">
    <text evidence="12">The sequence shown here is derived from an EMBL/GenBank/DDBJ whole genome shotgun (WGS) entry which is preliminary data.</text>
</comment>
<dbReference type="Proteomes" id="UP000787472">
    <property type="component" value="Unassembled WGS sequence"/>
</dbReference>